<sequence length="345" mass="39969">MFQKPHHQHPQGSEHGVELFSEAERFHEKEEDDEDASSDGSGKSNTHVCSGPKVKMEFNYLNVQSSIPLDGECCSFLCEQFLHHVLFIRQQIPCLFPILESKVNNIYQNKEERKRISSKDKKLVKIYEVITGIIDNIISILQQDPENNIFAFVLGNAMTNPKEVYIIKFNNSATCHMNYSDPKKHVHMVNLSKKVIRNIIGGCFDIFMSDCKPLPLYFLARLNSNFGKENENSDEMNEREYSPNHASYISKPNFKFGLKVPSNFRKSFRQHKKEGIQTIDMKVSKLFILELGDHEMNSMEISQSKQQIANFLKFNMTFQTSNLSMESPQKVEDSEDDHCCWFLFK</sequence>
<dbReference type="OrthoDB" id="10358841at2759"/>
<dbReference type="PANTHER" id="PTHR15681:SF1">
    <property type="entry name" value="MAD2L1-BINDING PROTEIN"/>
    <property type="match status" value="1"/>
</dbReference>
<evidence type="ECO:0000313" key="3">
    <source>
        <dbReference type="Proteomes" id="UP000444721"/>
    </source>
</evidence>
<dbReference type="RefSeq" id="XP_044563339.1">
    <property type="nucleotide sequence ID" value="XM_044705641.1"/>
</dbReference>
<protein>
    <submittedName>
        <fullName evidence="2">Uncharacterized protein</fullName>
    </submittedName>
</protein>
<comment type="caution">
    <text evidence="2">The sequence shown here is derived from an EMBL/GenBank/DDBJ whole genome shotgun (WGS) entry which is preliminary data.</text>
</comment>
<proteinExistence type="predicted"/>
<keyword evidence="3" id="KW-1185">Reference proteome</keyword>
<evidence type="ECO:0000313" key="2">
    <source>
        <dbReference type="EMBL" id="KAF0978626.1"/>
    </source>
</evidence>
<dbReference type="PANTHER" id="PTHR15681">
    <property type="entry name" value="MAD2L1-BINDING PROTEIN"/>
    <property type="match status" value="1"/>
</dbReference>
<dbReference type="GeneID" id="68109664"/>
<dbReference type="VEuPathDB" id="AmoebaDB:NF0006600"/>
<gene>
    <name evidence="2" type="ORF">FDP41_002446</name>
</gene>
<organism evidence="2 3">
    <name type="scientific">Naegleria fowleri</name>
    <name type="common">Brain eating amoeba</name>
    <dbReference type="NCBI Taxonomy" id="5763"/>
    <lineage>
        <taxon>Eukaryota</taxon>
        <taxon>Discoba</taxon>
        <taxon>Heterolobosea</taxon>
        <taxon>Tetramitia</taxon>
        <taxon>Eutetramitia</taxon>
        <taxon>Vahlkampfiidae</taxon>
        <taxon>Naegleria</taxon>
    </lineage>
</organism>
<dbReference type="EMBL" id="VFQX01000029">
    <property type="protein sequence ID" value="KAF0978626.1"/>
    <property type="molecule type" value="Genomic_DNA"/>
</dbReference>
<evidence type="ECO:0000256" key="1">
    <source>
        <dbReference type="SAM" id="MobiDB-lite"/>
    </source>
</evidence>
<dbReference type="Proteomes" id="UP000444721">
    <property type="component" value="Unassembled WGS sequence"/>
</dbReference>
<dbReference type="InterPro" id="IPR009511">
    <property type="entry name" value="MAD1/Cdc20-bound-Mad2-bd"/>
</dbReference>
<accession>A0A6A5BTT5</accession>
<dbReference type="VEuPathDB" id="AmoebaDB:FDP41_002446"/>
<reference evidence="2 3" key="1">
    <citation type="journal article" date="2019" name="Sci. Rep.">
        <title>Nanopore sequencing improves the draft genome of the human pathogenic amoeba Naegleria fowleri.</title>
        <authorList>
            <person name="Liechti N."/>
            <person name="Schurch N."/>
            <person name="Bruggmann R."/>
            <person name="Wittwer M."/>
        </authorList>
    </citation>
    <scope>NUCLEOTIDE SEQUENCE [LARGE SCALE GENOMIC DNA]</scope>
    <source>
        <strain evidence="2 3">ATCC 30894</strain>
    </source>
</reference>
<dbReference type="AlphaFoldDB" id="A0A6A5BTT5"/>
<dbReference type="Gene3D" id="3.30.900.20">
    <property type="match status" value="1"/>
</dbReference>
<dbReference type="VEuPathDB" id="AmoebaDB:NfTy_041610"/>
<dbReference type="GO" id="GO:0007096">
    <property type="term" value="P:regulation of exit from mitosis"/>
    <property type="evidence" value="ECO:0007669"/>
    <property type="project" value="InterPro"/>
</dbReference>
<feature type="region of interest" description="Disordered" evidence="1">
    <location>
        <begin position="1"/>
        <end position="48"/>
    </location>
</feature>
<dbReference type="GO" id="GO:0005634">
    <property type="term" value="C:nucleus"/>
    <property type="evidence" value="ECO:0007669"/>
    <property type="project" value="InterPro"/>
</dbReference>
<dbReference type="InterPro" id="IPR053729">
    <property type="entry name" value="MAD2L1BP_domain_sf"/>
</dbReference>
<name>A0A6A5BTT5_NAEFO</name>